<evidence type="ECO:0000313" key="2">
    <source>
        <dbReference type="Proteomes" id="UP001403385"/>
    </source>
</evidence>
<organism evidence="1 2">
    <name type="scientific">Rapidithrix thailandica</name>
    <dbReference type="NCBI Taxonomy" id="413964"/>
    <lineage>
        <taxon>Bacteria</taxon>
        <taxon>Pseudomonadati</taxon>
        <taxon>Bacteroidota</taxon>
        <taxon>Cytophagia</taxon>
        <taxon>Cytophagales</taxon>
        <taxon>Flammeovirgaceae</taxon>
        <taxon>Rapidithrix</taxon>
    </lineage>
</organism>
<gene>
    <name evidence="1" type="ORF">AAG747_00610</name>
</gene>
<dbReference type="EMBL" id="JBDKWZ010000001">
    <property type="protein sequence ID" value="MEN7546386.1"/>
    <property type="molecule type" value="Genomic_DNA"/>
</dbReference>
<reference evidence="1 2" key="1">
    <citation type="submission" date="2024-04" db="EMBL/GenBank/DDBJ databases">
        <title>Novel genus in family Flammeovirgaceae.</title>
        <authorList>
            <person name="Nguyen T.H."/>
            <person name="Vuong T.Q."/>
            <person name="Le H."/>
            <person name="Kim S.-G."/>
        </authorList>
    </citation>
    <scope>NUCLEOTIDE SEQUENCE [LARGE SCALE GENOMIC DNA]</scope>
    <source>
        <strain evidence="1 2">JCM 23209</strain>
    </source>
</reference>
<protein>
    <submittedName>
        <fullName evidence="1">Uncharacterized protein</fullName>
    </submittedName>
</protein>
<name>A0AAW9S606_9BACT</name>
<dbReference type="RefSeq" id="WP_346819174.1">
    <property type="nucleotide sequence ID" value="NZ_JBDKWZ010000001.1"/>
</dbReference>
<accession>A0AAW9S606</accession>
<sequence length="84" mass="9883">MMAEKEHMIQCPKCEWQPDGGSYWSCECGQVWNTFATYGKCPSCSKVHRQTQCPMCHEWSPHPDWYLDLEVLDISVLEEKELEK</sequence>
<comment type="caution">
    <text evidence="1">The sequence shown here is derived from an EMBL/GenBank/DDBJ whole genome shotgun (WGS) entry which is preliminary data.</text>
</comment>
<evidence type="ECO:0000313" key="1">
    <source>
        <dbReference type="EMBL" id="MEN7546386.1"/>
    </source>
</evidence>
<proteinExistence type="predicted"/>
<dbReference type="Proteomes" id="UP001403385">
    <property type="component" value="Unassembled WGS sequence"/>
</dbReference>
<keyword evidence="2" id="KW-1185">Reference proteome</keyword>
<dbReference type="AlphaFoldDB" id="A0AAW9S606"/>